<dbReference type="SMART" id="SM01120">
    <property type="entry name" value="Dak2"/>
    <property type="match status" value="1"/>
</dbReference>
<dbReference type="Gene3D" id="1.25.40.340">
    <property type="match status" value="1"/>
</dbReference>
<keyword evidence="1" id="KW-0808">Transferase</keyword>
<dbReference type="InterPro" id="IPR004007">
    <property type="entry name" value="DhaL_dom"/>
</dbReference>
<dbReference type="EMBL" id="DSMG01000161">
    <property type="protein sequence ID" value="HDX32843.1"/>
    <property type="molecule type" value="Genomic_DNA"/>
</dbReference>
<organism evidence="4">
    <name type="scientific">Caldilinea aerophila</name>
    <dbReference type="NCBI Taxonomy" id="133453"/>
    <lineage>
        <taxon>Bacteria</taxon>
        <taxon>Bacillati</taxon>
        <taxon>Chloroflexota</taxon>
        <taxon>Caldilineae</taxon>
        <taxon>Caldilineales</taxon>
        <taxon>Caldilineaceae</taxon>
        <taxon>Caldilinea</taxon>
    </lineage>
</organism>
<proteinExistence type="predicted"/>
<evidence type="ECO:0000256" key="1">
    <source>
        <dbReference type="ARBA" id="ARBA00022679"/>
    </source>
</evidence>
<evidence type="ECO:0000313" key="4">
    <source>
        <dbReference type="EMBL" id="HDX32843.1"/>
    </source>
</evidence>
<dbReference type="GO" id="GO:0004371">
    <property type="term" value="F:glycerone kinase activity"/>
    <property type="evidence" value="ECO:0007669"/>
    <property type="project" value="InterPro"/>
</dbReference>
<dbReference type="GO" id="GO:0019563">
    <property type="term" value="P:glycerol catabolic process"/>
    <property type="evidence" value="ECO:0007669"/>
    <property type="project" value="TreeGrafter"/>
</dbReference>
<evidence type="ECO:0000256" key="2">
    <source>
        <dbReference type="ARBA" id="ARBA00022777"/>
    </source>
</evidence>
<protein>
    <submittedName>
        <fullName evidence="4">Dihydroxyacetone kinase subunit L</fullName>
    </submittedName>
</protein>
<dbReference type="InterPro" id="IPR050861">
    <property type="entry name" value="Dihydroxyacetone_Kinase"/>
</dbReference>
<dbReference type="FunFam" id="1.25.40.340:FF:000002">
    <property type="entry name" value="Dihydroxyacetone kinase, L subunit"/>
    <property type="match status" value="1"/>
</dbReference>
<dbReference type="NCBIfam" id="TIGR02365">
    <property type="entry name" value="dha_L_ycgS"/>
    <property type="match status" value="1"/>
</dbReference>
<dbReference type="InterPro" id="IPR036117">
    <property type="entry name" value="DhaL_dom_sf"/>
</dbReference>
<keyword evidence="2 4" id="KW-0418">Kinase</keyword>
<name>A0A7C1JCD7_9CHLR</name>
<dbReference type="GO" id="GO:0005829">
    <property type="term" value="C:cytosol"/>
    <property type="evidence" value="ECO:0007669"/>
    <property type="project" value="TreeGrafter"/>
</dbReference>
<dbReference type="SUPFAM" id="SSF101473">
    <property type="entry name" value="DhaL-like"/>
    <property type="match status" value="1"/>
</dbReference>
<reference evidence="4" key="1">
    <citation type="journal article" date="2020" name="mSystems">
        <title>Genome- and Community-Level Interaction Insights into Carbon Utilization and Element Cycling Functions of Hydrothermarchaeota in Hydrothermal Sediment.</title>
        <authorList>
            <person name="Zhou Z."/>
            <person name="Liu Y."/>
            <person name="Xu W."/>
            <person name="Pan J."/>
            <person name="Luo Z.H."/>
            <person name="Li M."/>
        </authorList>
    </citation>
    <scope>NUCLEOTIDE SEQUENCE [LARGE SCALE GENOMIC DNA]</scope>
    <source>
        <strain evidence="4">SpSt-289</strain>
    </source>
</reference>
<dbReference type="AlphaFoldDB" id="A0A7C1JCD7"/>
<dbReference type="PROSITE" id="PS51480">
    <property type="entry name" value="DHAL"/>
    <property type="match status" value="1"/>
</dbReference>
<dbReference type="InterPro" id="IPR012737">
    <property type="entry name" value="DhaK_L_YcgS"/>
</dbReference>
<comment type="caution">
    <text evidence="4">The sequence shown here is derived from an EMBL/GenBank/DDBJ whole genome shotgun (WGS) entry which is preliminary data.</text>
</comment>
<gene>
    <name evidence="4" type="primary">dhaL</name>
    <name evidence="4" type="ORF">ENQ20_15350</name>
</gene>
<dbReference type="PANTHER" id="PTHR28629">
    <property type="entry name" value="TRIOKINASE/FMN CYCLASE"/>
    <property type="match status" value="1"/>
</dbReference>
<dbReference type="PANTHER" id="PTHR28629:SF4">
    <property type="entry name" value="TRIOKINASE_FMN CYCLASE"/>
    <property type="match status" value="1"/>
</dbReference>
<evidence type="ECO:0000259" key="3">
    <source>
        <dbReference type="PROSITE" id="PS51480"/>
    </source>
</evidence>
<feature type="domain" description="DhaL" evidence="3">
    <location>
        <begin position="8"/>
        <end position="208"/>
    </location>
</feature>
<sequence length="218" mass="22535">MKDTITTVDIEAWLRRAADLLEENKGYLTELDAAIGDADHGVNIARGFAAVVQKLAAQPGQALGPLFKSAGMTLMSTVGGASGMLYGNFFLKAANVAADLQALTPAELLAVLEAGRDGVVQRGRAELGDKTMIDAWTPAVAALREALDAGQPLSAALRATVAAAEAGMRATIPMQARKGRASYLGERSIGHQDPGATSTHLILLALADALADKDAKSA</sequence>
<dbReference type="Pfam" id="PF02734">
    <property type="entry name" value="Dak2"/>
    <property type="match status" value="1"/>
</dbReference>
<accession>A0A7C1JCD7</accession>